<name>A0A8J2QCF5_9NEOP</name>
<reference evidence="2" key="1">
    <citation type="submission" date="2021-09" db="EMBL/GenBank/DDBJ databases">
        <authorList>
            <person name="Martin H S."/>
        </authorList>
    </citation>
    <scope>NUCLEOTIDE SEQUENCE</scope>
</reference>
<sequence>MHIIIIPALLYNRMMHALVKNGGFVDGLNMAKSKRERWMSPVADYHLSAISKTHKTPPLACSAPLIFANRDGHSTNLITPPAPAPAPASSSAPAPAPAPPSTSTLIDVDRCVNCVCKSPSHFHGHGGHIKELGRPPPARTLHNVTYY</sequence>
<dbReference type="Proteomes" id="UP000789524">
    <property type="component" value="Unassembled WGS sequence"/>
</dbReference>
<dbReference type="AlphaFoldDB" id="A0A8J2QCF5"/>
<proteinExistence type="predicted"/>
<gene>
    <name evidence="2" type="ORF">DCHRY22_LOCUS1347</name>
</gene>
<accession>A0A8J2QCF5</accession>
<evidence type="ECO:0000313" key="2">
    <source>
        <dbReference type="EMBL" id="CAG9559482.1"/>
    </source>
</evidence>
<organism evidence="2 3">
    <name type="scientific">Danaus chrysippus</name>
    <name type="common">African queen</name>
    <dbReference type="NCBI Taxonomy" id="151541"/>
    <lineage>
        <taxon>Eukaryota</taxon>
        <taxon>Metazoa</taxon>
        <taxon>Ecdysozoa</taxon>
        <taxon>Arthropoda</taxon>
        <taxon>Hexapoda</taxon>
        <taxon>Insecta</taxon>
        <taxon>Pterygota</taxon>
        <taxon>Neoptera</taxon>
        <taxon>Endopterygota</taxon>
        <taxon>Lepidoptera</taxon>
        <taxon>Glossata</taxon>
        <taxon>Ditrysia</taxon>
        <taxon>Papilionoidea</taxon>
        <taxon>Nymphalidae</taxon>
        <taxon>Danainae</taxon>
        <taxon>Danaini</taxon>
        <taxon>Danaina</taxon>
        <taxon>Danaus</taxon>
        <taxon>Anosia</taxon>
    </lineage>
</organism>
<dbReference type="EMBL" id="CAKASE010000044">
    <property type="protein sequence ID" value="CAG9559482.1"/>
    <property type="molecule type" value="Genomic_DNA"/>
</dbReference>
<comment type="caution">
    <text evidence="2">The sequence shown here is derived from an EMBL/GenBank/DDBJ whole genome shotgun (WGS) entry which is preliminary data.</text>
</comment>
<protein>
    <submittedName>
        <fullName evidence="2">(African queen) hypothetical protein</fullName>
    </submittedName>
</protein>
<evidence type="ECO:0000313" key="3">
    <source>
        <dbReference type="Proteomes" id="UP000789524"/>
    </source>
</evidence>
<evidence type="ECO:0000256" key="1">
    <source>
        <dbReference type="SAM" id="MobiDB-lite"/>
    </source>
</evidence>
<feature type="region of interest" description="Disordered" evidence="1">
    <location>
        <begin position="76"/>
        <end position="102"/>
    </location>
</feature>
<keyword evidence="3" id="KW-1185">Reference proteome</keyword>